<organism evidence="2 3">
    <name type="scientific">Aspergillus indologenus CBS 114.80</name>
    <dbReference type="NCBI Taxonomy" id="1450541"/>
    <lineage>
        <taxon>Eukaryota</taxon>
        <taxon>Fungi</taxon>
        <taxon>Dikarya</taxon>
        <taxon>Ascomycota</taxon>
        <taxon>Pezizomycotina</taxon>
        <taxon>Eurotiomycetes</taxon>
        <taxon>Eurotiomycetidae</taxon>
        <taxon>Eurotiales</taxon>
        <taxon>Aspergillaceae</taxon>
        <taxon>Aspergillus</taxon>
        <taxon>Aspergillus subgen. Circumdati</taxon>
    </lineage>
</organism>
<name>A0A2V5HWD5_9EURO</name>
<reference evidence="2 3" key="1">
    <citation type="submission" date="2018-02" db="EMBL/GenBank/DDBJ databases">
        <title>The genomes of Aspergillus section Nigri reveals drivers in fungal speciation.</title>
        <authorList>
            <consortium name="DOE Joint Genome Institute"/>
            <person name="Vesth T.C."/>
            <person name="Nybo J."/>
            <person name="Theobald S."/>
            <person name="Brandl J."/>
            <person name="Frisvad J.C."/>
            <person name="Nielsen K.F."/>
            <person name="Lyhne E.K."/>
            <person name="Kogle M.E."/>
            <person name="Kuo A."/>
            <person name="Riley R."/>
            <person name="Clum A."/>
            <person name="Nolan M."/>
            <person name="Lipzen A."/>
            <person name="Salamov A."/>
            <person name="Henrissat B."/>
            <person name="Wiebenga A."/>
            <person name="De vries R.P."/>
            <person name="Grigoriev I.V."/>
            <person name="Mortensen U.H."/>
            <person name="Andersen M.R."/>
            <person name="Baker S.E."/>
        </authorList>
    </citation>
    <scope>NUCLEOTIDE SEQUENCE [LARGE SCALE GENOMIC DNA]</scope>
    <source>
        <strain evidence="2 3">CBS 114.80</strain>
    </source>
</reference>
<accession>A0A2V5HWD5</accession>
<dbReference type="AlphaFoldDB" id="A0A2V5HWD5"/>
<evidence type="ECO:0000313" key="3">
    <source>
        <dbReference type="Proteomes" id="UP000248817"/>
    </source>
</evidence>
<keyword evidence="1" id="KW-1133">Transmembrane helix</keyword>
<feature type="transmembrane region" description="Helical" evidence="1">
    <location>
        <begin position="26"/>
        <end position="45"/>
    </location>
</feature>
<proteinExistence type="predicted"/>
<dbReference type="EMBL" id="KZ825542">
    <property type="protein sequence ID" value="PYI28789.1"/>
    <property type="molecule type" value="Genomic_DNA"/>
</dbReference>
<keyword evidence="3" id="KW-1185">Reference proteome</keyword>
<gene>
    <name evidence="2" type="ORF">BP00DRAFT_254785</name>
</gene>
<sequence>MDGIVGVCRCLGGLVRVGSGAVGLGWVGWVMLMLMLGVMLILILIRSTLSRMAIRVQSCTTFLW</sequence>
<evidence type="ECO:0000313" key="2">
    <source>
        <dbReference type="EMBL" id="PYI28789.1"/>
    </source>
</evidence>
<dbReference type="Proteomes" id="UP000248817">
    <property type="component" value="Unassembled WGS sequence"/>
</dbReference>
<evidence type="ECO:0000256" key="1">
    <source>
        <dbReference type="SAM" id="Phobius"/>
    </source>
</evidence>
<keyword evidence="1" id="KW-0812">Transmembrane</keyword>
<evidence type="ECO:0008006" key="4">
    <source>
        <dbReference type="Google" id="ProtNLM"/>
    </source>
</evidence>
<protein>
    <recommendedName>
        <fullName evidence="4">Transmembrane protein</fullName>
    </recommendedName>
</protein>
<keyword evidence="1" id="KW-0472">Membrane</keyword>